<evidence type="ECO:0000313" key="3">
    <source>
        <dbReference type="Proteomes" id="UP000796880"/>
    </source>
</evidence>
<proteinExistence type="predicted"/>
<protein>
    <submittedName>
        <fullName evidence="2">Uncharacterized protein</fullName>
    </submittedName>
</protein>
<reference evidence="2" key="1">
    <citation type="submission" date="2020-03" db="EMBL/GenBank/DDBJ databases">
        <title>A high-quality chromosome-level genome assembly of a woody plant with both climbing and erect habits, Rhamnella rubrinervis.</title>
        <authorList>
            <person name="Lu Z."/>
            <person name="Yang Y."/>
            <person name="Zhu X."/>
            <person name="Sun Y."/>
        </authorList>
    </citation>
    <scope>NUCLEOTIDE SEQUENCE</scope>
    <source>
        <strain evidence="2">BYM</strain>
        <tissue evidence="2">Leaf</tissue>
    </source>
</reference>
<dbReference type="Proteomes" id="UP000796880">
    <property type="component" value="Unassembled WGS sequence"/>
</dbReference>
<keyword evidence="3" id="KW-1185">Reference proteome</keyword>
<gene>
    <name evidence="2" type="ORF">FNV43_RR06323</name>
</gene>
<dbReference type="AlphaFoldDB" id="A0A8K0HDQ1"/>
<feature type="compositionally biased region" description="Basic residues" evidence="1">
    <location>
        <begin position="50"/>
        <end position="60"/>
    </location>
</feature>
<comment type="caution">
    <text evidence="2">The sequence shown here is derived from an EMBL/GenBank/DDBJ whole genome shotgun (WGS) entry which is preliminary data.</text>
</comment>
<evidence type="ECO:0000256" key="1">
    <source>
        <dbReference type="SAM" id="MobiDB-lite"/>
    </source>
</evidence>
<dbReference type="EMBL" id="VOIH02000003">
    <property type="protein sequence ID" value="KAF3450243.1"/>
    <property type="molecule type" value="Genomic_DNA"/>
</dbReference>
<feature type="region of interest" description="Disordered" evidence="1">
    <location>
        <begin position="102"/>
        <end position="124"/>
    </location>
</feature>
<evidence type="ECO:0000313" key="2">
    <source>
        <dbReference type="EMBL" id="KAF3450243.1"/>
    </source>
</evidence>
<organism evidence="2 3">
    <name type="scientific">Rhamnella rubrinervis</name>
    <dbReference type="NCBI Taxonomy" id="2594499"/>
    <lineage>
        <taxon>Eukaryota</taxon>
        <taxon>Viridiplantae</taxon>
        <taxon>Streptophyta</taxon>
        <taxon>Embryophyta</taxon>
        <taxon>Tracheophyta</taxon>
        <taxon>Spermatophyta</taxon>
        <taxon>Magnoliopsida</taxon>
        <taxon>eudicotyledons</taxon>
        <taxon>Gunneridae</taxon>
        <taxon>Pentapetalae</taxon>
        <taxon>rosids</taxon>
        <taxon>fabids</taxon>
        <taxon>Rosales</taxon>
        <taxon>Rhamnaceae</taxon>
        <taxon>rhamnoid group</taxon>
        <taxon>Rhamneae</taxon>
        <taxon>Rhamnella</taxon>
    </lineage>
</organism>
<feature type="region of interest" description="Disordered" evidence="1">
    <location>
        <begin position="301"/>
        <end position="344"/>
    </location>
</feature>
<accession>A0A8K0HDQ1</accession>
<feature type="region of interest" description="Disordered" evidence="1">
    <location>
        <begin position="50"/>
        <end position="69"/>
    </location>
</feature>
<dbReference type="PANTHER" id="PTHR36381:SF1">
    <property type="entry name" value="ETHYLENE-REGULATED TRANSCRIPT 2 (ERT2)"/>
    <property type="match status" value="1"/>
</dbReference>
<feature type="compositionally biased region" description="Basic and acidic residues" evidence="1">
    <location>
        <begin position="104"/>
        <end position="117"/>
    </location>
</feature>
<feature type="compositionally biased region" description="Basic and acidic residues" evidence="1">
    <location>
        <begin position="314"/>
        <end position="329"/>
    </location>
</feature>
<dbReference type="OrthoDB" id="690172at2759"/>
<sequence>MPLPWKKTGVNRISQIVADIHSPKHGGSLVVETGFPTSLVDLFVKNRDRMRKSKNKRKRKSNSDVVNHGDDVHVAGGGWIGSEKNNSCRIVRPSCGQIKNLSRVNEEKGASHGDGGVERSSGSGLMAKIENQNRSFVVLDDEEEEEEECVGRDSSAVIMAALKVFVVVVLALSTKRLALGITLSAFVLLFVEFVSKRLVCFLKPCSKAKVMLNSMTQKDFPSEPKNFDKVENHNKLEAFGVSESSVVDGMRSNSSSEEIEIADSKREEFSSTRPELAFLSRETKSGSLDMEDIKTKAVEDSEALVEKHKHKSKRLELKPRSSKKVHEQEGVDSESSGFDGEIPCKVGLEEPVMDEKKEEEEKAFWVIQFSS</sequence>
<name>A0A8K0HDQ1_9ROSA</name>
<dbReference type="PANTHER" id="PTHR36381">
    <property type="entry name" value="ETHYLENE-REGULATED TRANSCRIPT 2 (ERT2)"/>
    <property type="match status" value="1"/>
</dbReference>